<accession>A0A9L0SM96</accession>
<reference evidence="1 2" key="1">
    <citation type="journal article" date="2009" name="Science">
        <title>Genome sequence, comparative analysis, and population genetics of the domestic horse.</title>
        <authorList>
            <consortium name="Broad Institute Genome Sequencing Platform"/>
            <consortium name="Broad Institute Whole Genome Assembly Team"/>
            <person name="Wade C.M."/>
            <person name="Giulotto E."/>
            <person name="Sigurdsson S."/>
            <person name="Zoli M."/>
            <person name="Gnerre S."/>
            <person name="Imsland F."/>
            <person name="Lear T.L."/>
            <person name="Adelson D.L."/>
            <person name="Bailey E."/>
            <person name="Bellone R.R."/>
            <person name="Bloecker H."/>
            <person name="Distl O."/>
            <person name="Edgar R.C."/>
            <person name="Garber M."/>
            <person name="Leeb T."/>
            <person name="Mauceli E."/>
            <person name="MacLeod J.N."/>
            <person name="Penedo M.C.T."/>
            <person name="Raison J.M."/>
            <person name="Sharpe T."/>
            <person name="Vogel J."/>
            <person name="Andersson L."/>
            <person name="Antczak D.F."/>
            <person name="Biagi T."/>
            <person name="Binns M.M."/>
            <person name="Chowdhary B.P."/>
            <person name="Coleman S.J."/>
            <person name="Della Valle G."/>
            <person name="Fryc S."/>
            <person name="Guerin G."/>
            <person name="Hasegawa T."/>
            <person name="Hill E.W."/>
            <person name="Jurka J."/>
            <person name="Kiialainen A."/>
            <person name="Lindgren G."/>
            <person name="Liu J."/>
            <person name="Magnani E."/>
            <person name="Mickelson J.R."/>
            <person name="Murray J."/>
            <person name="Nergadze S.G."/>
            <person name="Onofrio R."/>
            <person name="Pedroni S."/>
            <person name="Piras M.F."/>
            <person name="Raudsepp T."/>
            <person name="Rocchi M."/>
            <person name="Roeed K.H."/>
            <person name="Ryder O.A."/>
            <person name="Searle S."/>
            <person name="Skow L."/>
            <person name="Swinburne J.E."/>
            <person name="Syvaenen A.C."/>
            <person name="Tozaki T."/>
            <person name="Valberg S.J."/>
            <person name="Vaudin M."/>
            <person name="White J.R."/>
            <person name="Zody M.C."/>
            <person name="Lander E.S."/>
            <person name="Lindblad-Toh K."/>
        </authorList>
    </citation>
    <scope>NUCLEOTIDE SEQUENCE [LARGE SCALE GENOMIC DNA]</scope>
    <source>
        <strain evidence="1 2">Thoroughbred</strain>
    </source>
</reference>
<organism evidence="1 2">
    <name type="scientific">Equus caballus</name>
    <name type="common">Horse</name>
    <dbReference type="NCBI Taxonomy" id="9796"/>
    <lineage>
        <taxon>Eukaryota</taxon>
        <taxon>Metazoa</taxon>
        <taxon>Chordata</taxon>
        <taxon>Craniata</taxon>
        <taxon>Vertebrata</taxon>
        <taxon>Euteleostomi</taxon>
        <taxon>Mammalia</taxon>
        <taxon>Eutheria</taxon>
        <taxon>Laurasiatheria</taxon>
        <taxon>Perissodactyla</taxon>
        <taxon>Equidae</taxon>
        <taxon>Equus</taxon>
    </lineage>
</organism>
<name>A0A9L0SM96_HORSE</name>
<reference evidence="1" key="2">
    <citation type="submission" date="2025-08" db="UniProtKB">
        <authorList>
            <consortium name="Ensembl"/>
        </authorList>
    </citation>
    <scope>IDENTIFICATION</scope>
    <source>
        <strain evidence="1">Thoroughbred</strain>
    </source>
</reference>
<evidence type="ECO:0000313" key="2">
    <source>
        <dbReference type="Proteomes" id="UP000002281"/>
    </source>
</evidence>
<proteinExistence type="predicted"/>
<keyword evidence="2" id="KW-1185">Reference proteome</keyword>
<dbReference type="Ensembl" id="ENSECAT00000084041.1">
    <property type="protein sequence ID" value="ENSECAP00000076066.1"/>
    <property type="gene ID" value="ENSECAG00000057811.1"/>
</dbReference>
<dbReference type="AlphaFoldDB" id="A0A9L0SM96"/>
<sequence>MNLDTDFTTFTKINSKWIPDLNVECRTIKLLEDNVGENLDDLGYGSDFLGTTPQALSMKGIIDQLDFIKIKNFCPVKDNAKRMRRQSTDGEKIFAKDITYKEVLSKKHKEFLKLNNKKMDSLIKKWAKDLNRHLSKEDIQMANKPVKGYLASYVIRELKIRTMTYCCAPNRMAKI</sequence>
<dbReference type="Proteomes" id="UP000002281">
    <property type="component" value="Chromosome 11"/>
</dbReference>
<dbReference type="GeneTree" id="ENSGT01150000286925"/>
<protein>
    <submittedName>
        <fullName evidence="1">Uncharacterized protein</fullName>
    </submittedName>
</protein>
<evidence type="ECO:0000313" key="1">
    <source>
        <dbReference type="Ensembl" id="ENSECAP00000076066.1"/>
    </source>
</evidence>
<reference evidence="1" key="3">
    <citation type="submission" date="2025-09" db="UniProtKB">
        <authorList>
            <consortium name="Ensembl"/>
        </authorList>
    </citation>
    <scope>IDENTIFICATION</scope>
    <source>
        <strain evidence="1">Thoroughbred</strain>
    </source>
</reference>